<protein>
    <submittedName>
        <fullName evidence="1">Uncharacterized protein</fullName>
    </submittedName>
</protein>
<organism evidence="1 2">
    <name type="scientific">Actinomyces naeslundii</name>
    <dbReference type="NCBI Taxonomy" id="1655"/>
    <lineage>
        <taxon>Bacteria</taxon>
        <taxon>Bacillati</taxon>
        <taxon>Actinomycetota</taxon>
        <taxon>Actinomycetes</taxon>
        <taxon>Actinomycetales</taxon>
        <taxon>Actinomycetaceae</taxon>
        <taxon>Actinomyces</taxon>
    </lineage>
</organism>
<reference evidence="1" key="1">
    <citation type="submission" date="2022-11" db="EMBL/GenBank/DDBJ databases">
        <title>Dental biofilm bacteria. Genome sequencing and assembly.</title>
        <authorList>
            <person name="Robertsson C."/>
        </authorList>
    </citation>
    <scope>NUCLEOTIDE SEQUENCE</scope>
    <source>
        <strain evidence="1">CW</strain>
    </source>
</reference>
<dbReference type="RefSeq" id="WP_144033466.1">
    <property type="nucleotide sequence ID" value="NZ_CP113787.1"/>
</dbReference>
<sequence length="188" mass="20928">MTLNTAFPANYTVELIDLPSSGVDYEIGPTDLGYMTPYCITVDEASSYTLGIYSDEPIYPVITGLFATPDPWLLCIIERGTPYIGDVRQPKSFTEIIAAHNDVVAVKPVVSHEVLLFVTLLDMLALDATGVRWNTKRIALDGITIEGTTNDWVNCRPQSAMEYGTFDVNLLTGEIRRDEENQRATRLF</sequence>
<proteinExistence type="predicted"/>
<dbReference type="EMBL" id="CP113787">
    <property type="protein sequence ID" value="WAL42630.1"/>
    <property type="molecule type" value="Genomic_DNA"/>
</dbReference>
<accession>A0AA47IMW7</accession>
<evidence type="ECO:0000313" key="1">
    <source>
        <dbReference type="EMBL" id="WAL42630.1"/>
    </source>
</evidence>
<name>A0AA47IMW7_ACTNA</name>
<dbReference type="Proteomes" id="UP001163127">
    <property type="component" value="Chromosome"/>
</dbReference>
<dbReference type="AlphaFoldDB" id="A0AA47IMW7"/>
<gene>
    <name evidence="1" type="ORF">OFA60_11385</name>
</gene>
<evidence type="ECO:0000313" key="2">
    <source>
        <dbReference type="Proteomes" id="UP001163127"/>
    </source>
</evidence>